<dbReference type="PANTHER" id="PTHR46566:SF1">
    <property type="entry name" value="1-PHOSPHOFRUCTOKINASE"/>
    <property type="match status" value="1"/>
</dbReference>
<comment type="similarity">
    <text evidence="7">Belongs to the carbohydrate kinase PfkB family. LacC subfamily.</text>
</comment>
<dbReference type="OrthoDB" id="9801219at2"/>
<evidence type="ECO:0000256" key="8">
    <source>
        <dbReference type="RuleBase" id="RU369061"/>
    </source>
</evidence>
<dbReference type="InterPro" id="IPR002173">
    <property type="entry name" value="Carboh/pur_kinase_PfkB_CS"/>
</dbReference>
<dbReference type="GO" id="GO:0008662">
    <property type="term" value="F:1-phosphofructokinase activity"/>
    <property type="evidence" value="ECO:0007669"/>
    <property type="project" value="UniProtKB-UniRule"/>
</dbReference>
<evidence type="ECO:0000256" key="1">
    <source>
        <dbReference type="ARBA" id="ARBA00005380"/>
    </source>
</evidence>
<evidence type="ECO:0000256" key="3">
    <source>
        <dbReference type="ARBA" id="ARBA00022741"/>
    </source>
</evidence>
<comment type="catalytic activity">
    <reaction evidence="7">
        <text>D-tagatofuranose 6-phosphate + ATP = D-tagatofuranose 1,6-bisphosphate + ADP + H(+)</text>
        <dbReference type="Rhea" id="RHEA:12420"/>
        <dbReference type="ChEBI" id="CHEBI:15378"/>
        <dbReference type="ChEBI" id="CHEBI:30616"/>
        <dbReference type="ChEBI" id="CHEBI:58694"/>
        <dbReference type="ChEBI" id="CHEBI:58695"/>
        <dbReference type="ChEBI" id="CHEBI:456216"/>
        <dbReference type="EC" id="2.7.1.144"/>
    </reaction>
</comment>
<keyword evidence="5 7" id="KW-0067">ATP-binding</keyword>
<evidence type="ECO:0000259" key="9">
    <source>
        <dbReference type="Pfam" id="PF00294"/>
    </source>
</evidence>
<dbReference type="Gene3D" id="3.40.1190.20">
    <property type="match status" value="1"/>
</dbReference>
<dbReference type="PIRSF" id="PIRSF000535">
    <property type="entry name" value="1PFK/6PFK/LacC"/>
    <property type="match status" value="1"/>
</dbReference>
<dbReference type="NCBIfam" id="TIGR03828">
    <property type="entry name" value="pfkB"/>
    <property type="match status" value="1"/>
</dbReference>
<evidence type="ECO:0000256" key="5">
    <source>
        <dbReference type="ARBA" id="ARBA00022840"/>
    </source>
</evidence>
<dbReference type="InterPro" id="IPR022463">
    <property type="entry name" value="1-PFruKinase"/>
</dbReference>
<dbReference type="SUPFAM" id="SSF53613">
    <property type="entry name" value="Ribokinase-like"/>
    <property type="match status" value="1"/>
</dbReference>
<keyword evidence="7" id="KW-0423">Lactose metabolism</keyword>
<evidence type="ECO:0000256" key="6">
    <source>
        <dbReference type="ARBA" id="ARBA00047745"/>
    </source>
</evidence>
<comment type="function">
    <text evidence="8">Catalyzes the ATP-dependent phosphorylation of fructose-l-phosphate to fructose-l,6-bisphosphate.</text>
</comment>
<evidence type="ECO:0000313" key="10">
    <source>
        <dbReference type="EMBL" id="ASK61448.1"/>
    </source>
</evidence>
<dbReference type="EC" id="2.7.1.144" evidence="7"/>
<dbReference type="Proteomes" id="UP000198312">
    <property type="component" value="Chromosome"/>
</dbReference>
<dbReference type="GO" id="GO:0009024">
    <property type="term" value="F:tagatose-6-phosphate kinase activity"/>
    <property type="evidence" value="ECO:0007669"/>
    <property type="project" value="UniProtKB-EC"/>
</dbReference>
<reference evidence="10 11" key="1">
    <citation type="submission" date="2017-07" db="EMBL/GenBank/DDBJ databases">
        <title>Virgibacillus sp. LM2416.</title>
        <authorList>
            <person name="Tak E.J."/>
            <person name="Bae J.-W."/>
        </authorList>
    </citation>
    <scope>NUCLEOTIDE SEQUENCE [LARGE SCALE GENOMIC DNA]</scope>
    <source>
        <strain evidence="10 11">LM2416</strain>
    </source>
</reference>
<dbReference type="PANTHER" id="PTHR46566">
    <property type="entry name" value="1-PHOSPHOFRUCTOKINASE-RELATED"/>
    <property type="match status" value="1"/>
</dbReference>
<dbReference type="AlphaFoldDB" id="A0A220U016"/>
<proteinExistence type="inferred from homology"/>
<dbReference type="UniPathway" id="UPA00704">
    <property type="reaction ID" value="UER00715"/>
</dbReference>
<dbReference type="GO" id="GO:0005524">
    <property type="term" value="F:ATP binding"/>
    <property type="evidence" value="ECO:0007669"/>
    <property type="project" value="UniProtKB-UniRule"/>
</dbReference>
<comment type="catalytic activity">
    <reaction evidence="6 8">
        <text>beta-D-fructose 1-phosphate + ATP = beta-D-fructose 1,6-bisphosphate + ADP + H(+)</text>
        <dbReference type="Rhea" id="RHEA:14213"/>
        <dbReference type="ChEBI" id="CHEBI:15378"/>
        <dbReference type="ChEBI" id="CHEBI:30616"/>
        <dbReference type="ChEBI" id="CHEBI:32966"/>
        <dbReference type="ChEBI" id="CHEBI:138881"/>
        <dbReference type="ChEBI" id="CHEBI:456216"/>
        <dbReference type="EC" id="2.7.1.56"/>
    </reaction>
</comment>
<dbReference type="Pfam" id="PF00294">
    <property type="entry name" value="PfkB"/>
    <property type="match status" value="1"/>
</dbReference>
<dbReference type="InterPro" id="IPR011611">
    <property type="entry name" value="PfkB_dom"/>
</dbReference>
<dbReference type="FunFam" id="3.40.1190.20:FF:000001">
    <property type="entry name" value="Phosphofructokinase"/>
    <property type="match status" value="1"/>
</dbReference>
<dbReference type="GO" id="GO:0016052">
    <property type="term" value="P:carbohydrate catabolic process"/>
    <property type="evidence" value="ECO:0007669"/>
    <property type="project" value="UniProtKB-ARBA"/>
</dbReference>
<comment type="pathway">
    <text evidence="7">Carbohydrate metabolism; D-tagatose 6-phosphate degradation; D-glyceraldehyde 3-phosphate and glycerone phosphate from D-tagatose 6-phosphate: step 1/2.</text>
</comment>
<dbReference type="GO" id="GO:0005829">
    <property type="term" value="C:cytosol"/>
    <property type="evidence" value="ECO:0007669"/>
    <property type="project" value="TreeGrafter"/>
</dbReference>
<dbReference type="EMBL" id="CP022315">
    <property type="protein sequence ID" value="ASK61448.1"/>
    <property type="molecule type" value="Genomic_DNA"/>
</dbReference>
<sequence>MIYTCTFTPSIDYTVYLPEFHPGKLNRTEEVYYFPGGKGINVSRVLNRLQTKSIALGFAGGFTGDYIRDFLKAEGVQTDFIATNEPTRINVKIKADSESELNGPGPHTTQEQQKELLEKIKELKADDWFVLAGSLPDSIPEAFYQAVAASCHKKGIHFVLDTSGSALKQLIDTKPFLFKPNQQELADLFNTTINTKKEAIFYAKRLIEQGIKHVIVSMGGNGAILVTNDAVLIAEAPKGQVVNTVGAGDSLVSGFIAAYAQEKDINEAFRYGIASGSATAFRTDLCEQKDVDALVSRVTLYPYTEEDVN</sequence>
<dbReference type="InterPro" id="IPR017583">
    <property type="entry name" value="Tagatose/fructose_Pkinase"/>
</dbReference>
<dbReference type="KEGG" id="vil:CFK37_04290"/>
<dbReference type="GO" id="GO:0005988">
    <property type="term" value="P:lactose metabolic process"/>
    <property type="evidence" value="ECO:0007669"/>
    <property type="project" value="UniProtKB-KW"/>
</dbReference>
<keyword evidence="11" id="KW-1185">Reference proteome</keyword>
<dbReference type="InterPro" id="IPR029056">
    <property type="entry name" value="Ribokinase-like"/>
</dbReference>
<accession>A0A220U016</accession>
<protein>
    <recommendedName>
        <fullName evidence="7">Tagatose-6-phosphate kinase</fullName>
        <ecNumber evidence="7">2.7.1.144</ecNumber>
    </recommendedName>
</protein>
<keyword evidence="3 7" id="KW-0547">Nucleotide-binding</keyword>
<dbReference type="GO" id="GO:2001059">
    <property type="term" value="P:D-tagatose 6-phosphate catabolic process"/>
    <property type="evidence" value="ECO:0007669"/>
    <property type="project" value="UniProtKB-UniPathway"/>
</dbReference>
<dbReference type="RefSeq" id="WP_089060725.1">
    <property type="nucleotide sequence ID" value="NZ_CP022315.1"/>
</dbReference>
<dbReference type="GO" id="GO:0044281">
    <property type="term" value="P:small molecule metabolic process"/>
    <property type="evidence" value="ECO:0007669"/>
    <property type="project" value="UniProtKB-ARBA"/>
</dbReference>
<keyword evidence="4 8" id="KW-0418">Kinase</keyword>
<evidence type="ECO:0000256" key="7">
    <source>
        <dbReference type="PIRNR" id="PIRNR000535"/>
    </source>
</evidence>
<keyword evidence="2 7" id="KW-0808">Transferase</keyword>
<evidence type="ECO:0000256" key="4">
    <source>
        <dbReference type="ARBA" id="ARBA00022777"/>
    </source>
</evidence>
<evidence type="ECO:0000313" key="11">
    <source>
        <dbReference type="Proteomes" id="UP000198312"/>
    </source>
</evidence>
<comment type="similarity">
    <text evidence="1">Belongs to the carbohydrate kinase pfkB family.</text>
</comment>
<name>A0A220U016_9BACI</name>
<gene>
    <name evidence="10" type="primary">pfkB</name>
    <name evidence="10" type="ORF">CFK37_04290</name>
</gene>
<organism evidence="10 11">
    <name type="scientific">Virgibacillus phasianinus</name>
    <dbReference type="NCBI Taxonomy" id="2017483"/>
    <lineage>
        <taxon>Bacteria</taxon>
        <taxon>Bacillati</taxon>
        <taxon>Bacillota</taxon>
        <taxon>Bacilli</taxon>
        <taxon>Bacillales</taxon>
        <taxon>Bacillaceae</taxon>
        <taxon>Virgibacillus</taxon>
    </lineage>
</organism>
<dbReference type="PROSITE" id="PS00584">
    <property type="entry name" value="PFKB_KINASES_2"/>
    <property type="match status" value="1"/>
</dbReference>
<dbReference type="CDD" id="cd01164">
    <property type="entry name" value="FruK_PfkB_like"/>
    <property type="match status" value="1"/>
</dbReference>
<feature type="domain" description="Carbohydrate kinase PfkB" evidence="9">
    <location>
        <begin position="12"/>
        <end position="283"/>
    </location>
</feature>
<dbReference type="NCBIfam" id="TIGR03168">
    <property type="entry name" value="1-PFK"/>
    <property type="match status" value="1"/>
</dbReference>
<evidence type="ECO:0000256" key="2">
    <source>
        <dbReference type="ARBA" id="ARBA00022679"/>
    </source>
</evidence>